<feature type="domain" description="BRCT" evidence="7">
    <location>
        <begin position="500"/>
        <end position="590"/>
    </location>
</feature>
<dbReference type="Proteomes" id="UP000695000">
    <property type="component" value="Unplaced"/>
</dbReference>
<keyword evidence="4" id="KW-0234">DNA repair</keyword>
<dbReference type="SUPFAM" id="SSF52113">
    <property type="entry name" value="BRCT domain"/>
    <property type="match status" value="2"/>
</dbReference>
<keyword evidence="3" id="KW-0227">DNA damage</keyword>
<evidence type="ECO:0000256" key="2">
    <source>
        <dbReference type="ARBA" id="ARBA00022737"/>
    </source>
</evidence>
<dbReference type="GeneID" id="108557631"/>
<comment type="subcellular location">
    <subcellularLocation>
        <location evidence="1">Nucleus</location>
    </subcellularLocation>
</comment>
<protein>
    <submittedName>
        <fullName evidence="9">DNA repair protein XRCC1</fullName>
    </submittedName>
</protein>
<organism evidence="8 9">
    <name type="scientific">Nicrophorus vespilloides</name>
    <name type="common">Boreal carrion beetle</name>
    <dbReference type="NCBI Taxonomy" id="110193"/>
    <lineage>
        <taxon>Eukaryota</taxon>
        <taxon>Metazoa</taxon>
        <taxon>Ecdysozoa</taxon>
        <taxon>Arthropoda</taxon>
        <taxon>Hexapoda</taxon>
        <taxon>Insecta</taxon>
        <taxon>Pterygota</taxon>
        <taxon>Neoptera</taxon>
        <taxon>Endopterygota</taxon>
        <taxon>Coleoptera</taxon>
        <taxon>Polyphaga</taxon>
        <taxon>Staphyliniformia</taxon>
        <taxon>Silphidae</taxon>
        <taxon>Nicrophorinae</taxon>
        <taxon>Nicrophorus</taxon>
    </lineage>
</organism>
<feature type="compositionally biased region" description="Acidic residues" evidence="6">
    <location>
        <begin position="420"/>
        <end position="439"/>
    </location>
</feature>
<keyword evidence="2" id="KW-0677">Repeat</keyword>
<name>A0ABM1M563_NICVS</name>
<sequence length="591" mass="67421">MPKIKIEKVISFSSEDPDYGAANLLDHKSAKKWQCLKPGERTANVVLQLEEPTVITNVDIGNNHSAYVSVEVGRSSNPNVFQSLIPASLFMTILESRQNVGVHKVRMFKVDDLKKPECEEKWDLVKVICNQHFNNSIKFGISFITLHGSQQAAPKAVQSSRLVVRELSPEIGNLFISEKDTGDKKVSAAVAIRASSSSSSTTTQISAVKKTPLIKRKHTPWGDVDDSPRHKNRNEVLYDDEDYEPNKKIDRIMELKNKENEQKAKQSIDAKEKPKKRKEEEKVKVKTPKRKLDDAGSFKQKRSKLAKPFNRLLEGVEIVISGIQNPERAQLRSAALSMGAKYSADWRNSSTHLICAFANTPKFNQVKGKGKIVMKTWISQCNQQRKRLPWRRFALDPSDQTGNESEEEIEELQPEPAPPQEDENEDEGDDTGGDTDEEIERIKRRKAESQVMDVEASAVAAPPVRDDTPSAKDDAVETCRTSVVAEDREDEQFTDLTHTDLSDYYDGLAFYVDEDFIEDDLTRQLNQYITAYDGEVTTDEDRANYIITNNSKRRQRRRSSREEKIPQVYPDWVFWCHNHQRIMPYEDFLTN</sequence>
<evidence type="ECO:0000256" key="4">
    <source>
        <dbReference type="ARBA" id="ARBA00023204"/>
    </source>
</evidence>
<feature type="region of interest" description="Disordered" evidence="6">
    <location>
        <begin position="254"/>
        <end position="300"/>
    </location>
</feature>
<dbReference type="SUPFAM" id="SSF49785">
    <property type="entry name" value="Galactose-binding domain-like"/>
    <property type="match status" value="1"/>
</dbReference>
<evidence type="ECO:0000313" key="9">
    <source>
        <dbReference type="RefSeq" id="XP_017769713.1"/>
    </source>
</evidence>
<feature type="region of interest" description="Disordered" evidence="6">
    <location>
        <begin position="217"/>
        <end position="242"/>
    </location>
</feature>
<dbReference type="InterPro" id="IPR045080">
    <property type="entry name" value="BRCT_XRCC1_rpt1"/>
</dbReference>
<evidence type="ECO:0000256" key="1">
    <source>
        <dbReference type="ARBA" id="ARBA00004123"/>
    </source>
</evidence>
<proteinExistence type="predicted"/>
<evidence type="ECO:0000256" key="3">
    <source>
        <dbReference type="ARBA" id="ARBA00022763"/>
    </source>
</evidence>
<reference evidence="9" key="1">
    <citation type="submission" date="2025-08" db="UniProtKB">
        <authorList>
            <consortium name="RefSeq"/>
        </authorList>
    </citation>
    <scope>IDENTIFICATION</scope>
    <source>
        <tissue evidence="9">Whole Larva</tissue>
    </source>
</reference>
<dbReference type="InterPro" id="IPR008979">
    <property type="entry name" value="Galactose-bd-like_sf"/>
</dbReference>
<dbReference type="InterPro" id="IPR001357">
    <property type="entry name" value="BRCT_dom"/>
</dbReference>
<feature type="compositionally biased region" description="Acidic residues" evidence="6">
    <location>
        <begin position="404"/>
        <end position="413"/>
    </location>
</feature>
<evidence type="ECO:0000256" key="6">
    <source>
        <dbReference type="SAM" id="MobiDB-lite"/>
    </source>
</evidence>
<feature type="compositionally biased region" description="Basic and acidic residues" evidence="6">
    <location>
        <begin position="254"/>
        <end position="296"/>
    </location>
</feature>
<dbReference type="Gene3D" id="3.40.50.10190">
    <property type="entry name" value="BRCT domain"/>
    <property type="match status" value="2"/>
</dbReference>
<feature type="compositionally biased region" description="Basic and acidic residues" evidence="6">
    <location>
        <begin position="464"/>
        <end position="475"/>
    </location>
</feature>
<evidence type="ECO:0000256" key="5">
    <source>
        <dbReference type="ARBA" id="ARBA00023242"/>
    </source>
</evidence>
<evidence type="ECO:0000259" key="7">
    <source>
        <dbReference type="PROSITE" id="PS50172"/>
    </source>
</evidence>
<dbReference type="InterPro" id="IPR036420">
    <property type="entry name" value="BRCT_dom_sf"/>
</dbReference>
<gene>
    <name evidence="9" type="primary">LOC108557631</name>
</gene>
<accession>A0ABM1M563</accession>
<dbReference type="Pfam" id="PF16589">
    <property type="entry name" value="BRCT_2"/>
    <property type="match status" value="1"/>
</dbReference>
<dbReference type="SMART" id="SM00292">
    <property type="entry name" value="BRCT"/>
    <property type="match status" value="2"/>
</dbReference>
<feature type="domain" description="BRCT" evidence="7">
    <location>
        <begin position="308"/>
        <end position="395"/>
    </location>
</feature>
<dbReference type="Pfam" id="PF12738">
    <property type="entry name" value="PTCB-BRCT"/>
    <property type="match status" value="1"/>
</dbReference>
<keyword evidence="8" id="KW-1185">Reference proteome</keyword>
<dbReference type="PANTHER" id="PTHR11370">
    <property type="entry name" value="DNA-REPAIR PROTEIN XRCC1"/>
    <property type="match status" value="1"/>
</dbReference>
<dbReference type="Gene3D" id="2.60.120.260">
    <property type="entry name" value="Galactose-binding domain-like"/>
    <property type="match status" value="1"/>
</dbReference>
<dbReference type="PROSITE" id="PS50172">
    <property type="entry name" value="BRCT"/>
    <property type="match status" value="2"/>
</dbReference>
<feature type="region of interest" description="Disordered" evidence="6">
    <location>
        <begin position="389"/>
        <end position="475"/>
    </location>
</feature>
<feature type="compositionally biased region" description="Basic and acidic residues" evidence="6">
    <location>
        <begin position="226"/>
        <end position="236"/>
    </location>
</feature>
<dbReference type="PANTHER" id="PTHR11370:SF5">
    <property type="entry name" value="DNA REPAIR PROTEIN XRCC1"/>
    <property type="match status" value="1"/>
</dbReference>
<evidence type="ECO:0000313" key="8">
    <source>
        <dbReference type="Proteomes" id="UP000695000"/>
    </source>
</evidence>
<dbReference type="CDD" id="cd17725">
    <property type="entry name" value="BRCT_XRCC1_rpt1"/>
    <property type="match status" value="1"/>
</dbReference>
<dbReference type="Pfam" id="PF01834">
    <property type="entry name" value="XRCC1_N"/>
    <property type="match status" value="1"/>
</dbReference>
<dbReference type="RefSeq" id="XP_017769713.1">
    <property type="nucleotide sequence ID" value="XM_017914224.1"/>
</dbReference>
<dbReference type="InterPro" id="IPR002706">
    <property type="entry name" value="Xrcc1_N"/>
</dbReference>
<keyword evidence="5" id="KW-0539">Nucleus</keyword>